<accession>A0A514DHG9</accession>
<dbReference type="GeneID" id="80004766"/>
<dbReference type="InterPro" id="IPR040717">
    <property type="entry name" value="Ploop_nt_kinase3"/>
</dbReference>
<proteinExistence type="predicted"/>
<dbReference type="Proteomes" id="UP000315956">
    <property type="component" value="Segment"/>
</dbReference>
<name>A0A514DHG9_9CAUD</name>
<evidence type="ECO:0000313" key="1">
    <source>
        <dbReference type="EMBL" id="QDH93061.1"/>
    </source>
</evidence>
<dbReference type="Gene3D" id="3.40.50.300">
    <property type="entry name" value="P-loop containing nucleotide triphosphate hydrolases"/>
    <property type="match status" value="1"/>
</dbReference>
<protein>
    <submittedName>
        <fullName evidence="1">Uncharacterized protein</fullName>
    </submittedName>
</protein>
<keyword evidence="2" id="KW-1185">Reference proteome</keyword>
<dbReference type="EMBL" id="MK937606">
    <property type="protein sequence ID" value="QDH93061.1"/>
    <property type="molecule type" value="Genomic_DNA"/>
</dbReference>
<reference evidence="1 2" key="1">
    <citation type="submission" date="2019-05" db="EMBL/GenBank/DDBJ databases">
        <authorList>
            <person name="Stoner T.H."/>
            <person name="Aull H.G."/>
            <person name="Divens A.M."/>
            <person name="Zack K."/>
            <person name="Garlena R.A."/>
            <person name="Russell D.A."/>
            <person name="Pope W.H."/>
            <person name="Jacobs-Sera D."/>
            <person name="Hatfull G.F."/>
        </authorList>
    </citation>
    <scope>NUCLEOTIDE SEQUENCE [LARGE SCALE GENOMIC DNA]</scope>
</reference>
<organism evidence="1 2">
    <name type="scientific">Microbacterium phage Margaery</name>
    <dbReference type="NCBI Taxonomy" id="2591217"/>
    <lineage>
        <taxon>Viruses</taxon>
        <taxon>Duplodnaviria</taxon>
        <taxon>Heunggongvirae</taxon>
        <taxon>Uroviricota</taxon>
        <taxon>Caudoviricetes</taxon>
        <taxon>Hodgkinviridae</taxon>
        <taxon>Margaeryvirus</taxon>
        <taxon>Margaeryvirus margaery</taxon>
    </lineage>
</organism>
<dbReference type="SUPFAM" id="SSF52540">
    <property type="entry name" value="P-loop containing nucleoside triphosphate hydrolases"/>
    <property type="match status" value="1"/>
</dbReference>
<sequence length="194" mass="21060">MTDSLYLLGAPGVGKSTAMSWVINHLGLDIAPDNTRIQGRLTGHGLFEWTTGETMGVYLGKHREDFPGTDGLSMAVAPDARAWASTLRRDREEGLRYVFGEGQRLGNVGFLTALAEHTWLTVVLLTASQIAMDARRADRGSTQSPSWMQGAETQARNTFEQMQAMTGKVNRAIHIDTTGQAPDEIAEQIANAVG</sequence>
<dbReference type="InterPro" id="IPR027417">
    <property type="entry name" value="P-loop_NTPase"/>
</dbReference>
<evidence type="ECO:0000313" key="2">
    <source>
        <dbReference type="Proteomes" id="UP000315956"/>
    </source>
</evidence>
<gene>
    <name evidence="1" type="primary">3</name>
    <name evidence="1" type="ORF">PBI_MARGAERY_3</name>
</gene>
<dbReference type="KEGG" id="vg:80004766"/>
<dbReference type="RefSeq" id="YP_010751104.1">
    <property type="nucleotide sequence ID" value="NC_073366.1"/>
</dbReference>
<dbReference type="Pfam" id="PF18751">
    <property type="entry name" value="Ploopntkinase3"/>
    <property type="match status" value="1"/>
</dbReference>